<gene>
    <name evidence="1" type="ORF">PoB_006509000</name>
</gene>
<dbReference type="AlphaFoldDB" id="A0AAV4D3B2"/>
<protein>
    <submittedName>
        <fullName evidence="1">Uncharacterized protein</fullName>
    </submittedName>
</protein>
<keyword evidence="2" id="KW-1185">Reference proteome</keyword>
<organism evidence="1 2">
    <name type="scientific">Plakobranchus ocellatus</name>
    <dbReference type="NCBI Taxonomy" id="259542"/>
    <lineage>
        <taxon>Eukaryota</taxon>
        <taxon>Metazoa</taxon>
        <taxon>Spiralia</taxon>
        <taxon>Lophotrochozoa</taxon>
        <taxon>Mollusca</taxon>
        <taxon>Gastropoda</taxon>
        <taxon>Heterobranchia</taxon>
        <taxon>Euthyneura</taxon>
        <taxon>Panpulmonata</taxon>
        <taxon>Sacoglossa</taxon>
        <taxon>Placobranchoidea</taxon>
        <taxon>Plakobranchidae</taxon>
        <taxon>Plakobranchus</taxon>
    </lineage>
</organism>
<reference evidence="1 2" key="1">
    <citation type="journal article" date="2021" name="Elife">
        <title>Chloroplast acquisition without the gene transfer in kleptoplastic sea slugs, Plakobranchus ocellatus.</title>
        <authorList>
            <person name="Maeda T."/>
            <person name="Takahashi S."/>
            <person name="Yoshida T."/>
            <person name="Shimamura S."/>
            <person name="Takaki Y."/>
            <person name="Nagai Y."/>
            <person name="Toyoda A."/>
            <person name="Suzuki Y."/>
            <person name="Arimoto A."/>
            <person name="Ishii H."/>
            <person name="Satoh N."/>
            <person name="Nishiyama T."/>
            <person name="Hasebe M."/>
            <person name="Maruyama T."/>
            <person name="Minagawa J."/>
            <person name="Obokata J."/>
            <person name="Shigenobu S."/>
        </authorList>
    </citation>
    <scope>NUCLEOTIDE SEQUENCE [LARGE SCALE GENOMIC DNA]</scope>
</reference>
<accession>A0AAV4D3B2</accession>
<name>A0AAV4D3B2_9GAST</name>
<dbReference type="Proteomes" id="UP000735302">
    <property type="component" value="Unassembled WGS sequence"/>
</dbReference>
<comment type="caution">
    <text evidence="1">The sequence shown here is derived from an EMBL/GenBank/DDBJ whole genome shotgun (WGS) entry which is preliminary data.</text>
</comment>
<dbReference type="EMBL" id="BLXT01007322">
    <property type="protein sequence ID" value="GFO38585.1"/>
    <property type="molecule type" value="Genomic_DNA"/>
</dbReference>
<evidence type="ECO:0000313" key="1">
    <source>
        <dbReference type="EMBL" id="GFO38585.1"/>
    </source>
</evidence>
<sequence length="80" mass="9267">MGRGFWRGFYPALGGGQGKVKIPETSSVLKRYKKLELETQTDTDVEMDYGSLNTYSSLFQHCQFREELRTLKGRRQSDRS</sequence>
<proteinExistence type="predicted"/>
<evidence type="ECO:0000313" key="2">
    <source>
        <dbReference type="Proteomes" id="UP000735302"/>
    </source>
</evidence>